<sequence length="556" mass="62968">MEQEMSPPYNECFIDRLCDHVLLCVFEHLITGSPPVFHDATSPLTLSWISRRWRYLVVTSPLFWTQIDVDEHSFSSSRYARAHAIAFPIVALYLERSRSCAIDVMISLDVLGDLVAPLEGDEHLPFTFDHVDLLGLALVENARRIRTLQIICPSWTVQQYILQHLRSVPMPMLQGFNLEYRFHVLQSLVENYHPKTALFPCYALSLLSLGGMDLPDNKLILQHSGFLLYPSLRDVEIQGAHYRWGRFCATNLSSLSIGCIPWDHRPTHKELRDILSGSPTLCSLSISGALPSTGARADLSLPQLSSLKLGFTIPEEVSVFVTGFNAPSLKKLELHYTMPTLPRELLPVGSEAVLYAKTAAAFNHLIEYLPLQQLLCLSIRNVRFSREESIVATTLEVDKGLVKDYELPTVLRFVQRLKVLTSLHLVNPDPDFLLSLLFPQLSSSPKGAEDTGYNPLVVSRLKRLSITTKEENDHHSVIRCLQRRRDLYTESDSGSDRYIGRLLESQTLIFPVSAKKDVLAVERTSFTLAKDDCCHIEFKEFAHRKRTAFLEVALQQ</sequence>
<gene>
    <name evidence="1" type="ORF">EDD18DRAFT_868229</name>
</gene>
<evidence type="ECO:0000313" key="2">
    <source>
        <dbReference type="Proteomes" id="UP001175228"/>
    </source>
</evidence>
<evidence type="ECO:0000313" key="1">
    <source>
        <dbReference type="EMBL" id="KAK0479070.1"/>
    </source>
</evidence>
<reference evidence="1" key="1">
    <citation type="submission" date="2023-06" db="EMBL/GenBank/DDBJ databases">
        <authorList>
            <consortium name="Lawrence Berkeley National Laboratory"/>
            <person name="Ahrendt S."/>
            <person name="Sahu N."/>
            <person name="Indic B."/>
            <person name="Wong-Bajracharya J."/>
            <person name="Merenyi Z."/>
            <person name="Ke H.-M."/>
            <person name="Monk M."/>
            <person name="Kocsube S."/>
            <person name="Drula E."/>
            <person name="Lipzen A."/>
            <person name="Balint B."/>
            <person name="Henrissat B."/>
            <person name="Andreopoulos B."/>
            <person name="Martin F.M."/>
            <person name="Harder C.B."/>
            <person name="Rigling D."/>
            <person name="Ford K.L."/>
            <person name="Foster G.D."/>
            <person name="Pangilinan J."/>
            <person name="Papanicolaou A."/>
            <person name="Barry K."/>
            <person name="LaButti K."/>
            <person name="Viragh M."/>
            <person name="Koriabine M."/>
            <person name="Yan M."/>
            <person name="Riley R."/>
            <person name="Champramary S."/>
            <person name="Plett K.L."/>
            <person name="Tsai I.J."/>
            <person name="Slot J."/>
            <person name="Sipos G."/>
            <person name="Plett J."/>
            <person name="Nagy L.G."/>
            <person name="Grigoriev I.V."/>
        </authorList>
    </citation>
    <scope>NUCLEOTIDE SEQUENCE</scope>
    <source>
        <strain evidence="1">HWK02</strain>
    </source>
</reference>
<dbReference type="AlphaFoldDB" id="A0AA39UHH5"/>
<proteinExistence type="predicted"/>
<dbReference type="EMBL" id="JAUEPU010000091">
    <property type="protein sequence ID" value="KAK0479070.1"/>
    <property type="molecule type" value="Genomic_DNA"/>
</dbReference>
<organism evidence="1 2">
    <name type="scientific">Armillaria luteobubalina</name>
    <dbReference type="NCBI Taxonomy" id="153913"/>
    <lineage>
        <taxon>Eukaryota</taxon>
        <taxon>Fungi</taxon>
        <taxon>Dikarya</taxon>
        <taxon>Basidiomycota</taxon>
        <taxon>Agaricomycotina</taxon>
        <taxon>Agaricomycetes</taxon>
        <taxon>Agaricomycetidae</taxon>
        <taxon>Agaricales</taxon>
        <taxon>Marasmiineae</taxon>
        <taxon>Physalacriaceae</taxon>
        <taxon>Armillaria</taxon>
    </lineage>
</organism>
<protein>
    <recommendedName>
        <fullName evidence="3">F-box domain-containing protein</fullName>
    </recommendedName>
</protein>
<keyword evidence="2" id="KW-1185">Reference proteome</keyword>
<comment type="caution">
    <text evidence="1">The sequence shown here is derived from an EMBL/GenBank/DDBJ whole genome shotgun (WGS) entry which is preliminary data.</text>
</comment>
<dbReference type="InterPro" id="IPR036047">
    <property type="entry name" value="F-box-like_dom_sf"/>
</dbReference>
<evidence type="ECO:0008006" key="3">
    <source>
        <dbReference type="Google" id="ProtNLM"/>
    </source>
</evidence>
<dbReference type="SUPFAM" id="SSF52047">
    <property type="entry name" value="RNI-like"/>
    <property type="match status" value="1"/>
</dbReference>
<name>A0AA39UHH5_9AGAR</name>
<dbReference type="SUPFAM" id="SSF81383">
    <property type="entry name" value="F-box domain"/>
    <property type="match status" value="1"/>
</dbReference>
<accession>A0AA39UHH5</accession>
<dbReference type="Proteomes" id="UP001175228">
    <property type="component" value="Unassembled WGS sequence"/>
</dbReference>